<evidence type="ECO:0000256" key="1">
    <source>
        <dbReference type="SAM" id="SignalP"/>
    </source>
</evidence>
<name>Q31A96_PROM9</name>
<dbReference type="STRING" id="74546.PMT9312_1140"/>
<organism evidence="2 3">
    <name type="scientific">Prochlorococcus marinus (strain MIT 9312)</name>
    <dbReference type="NCBI Taxonomy" id="74546"/>
    <lineage>
        <taxon>Bacteria</taxon>
        <taxon>Bacillati</taxon>
        <taxon>Cyanobacteriota</taxon>
        <taxon>Cyanophyceae</taxon>
        <taxon>Synechococcales</taxon>
        <taxon>Prochlorococcaceae</taxon>
        <taxon>Prochlorococcus</taxon>
    </lineage>
</organism>
<dbReference type="EMBL" id="CP000111">
    <property type="protein sequence ID" value="ABB50199.1"/>
    <property type="molecule type" value="Genomic_DNA"/>
</dbReference>
<dbReference type="KEGG" id="pmi:PMT9312_1140"/>
<dbReference type="AlphaFoldDB" id="Q31A96"/>
<dbReference type="Proteomes" id="UP000002715">
    <property type="component" value="Chromosome"/>
</dbReference>
<accession>Q31A96</accession>
<evidence type="ECO:0000313" key="3">
    <source>
        <dbReference type="Proteomes" id="UP000002715"/>
    </source>
</evidence>
<evidence type="ECO:0000313" key="2">
    <source>
        <dbReference type="EMBL" id="ABB50199.1"/>
    </source>
</evidence>
<dbReference type="RefSeq" id="WP_011376690.1">
    <property type="nucleotide sequence ID" value="NC_007577.1"/>
</dbReference>
<protein>
    <submittedName>
        <fullName evidence="2">Uncharacterized protein</fullName>
    </submittedName>
</protein>
<proteinExistence type="predicted"/>
<gene>
    <name evidence="2" type="ordered locus">PMT9312_1140</name>
</gene>
<dbReference type="HOGENOM" id="CLU_1659203_0_0_3"/>
<feature type="signal peptide" evidence="1">
    <location>
        <begin position="1"/>
        <end position="20"/>
    </location>
</feature>
<feature type="chain" id="PRO_5004219987" evidence="1">
    <location>
        <begin position="21"/>
        <end position="159"/>
    </location>
</feature>
<sequence length="159" mass="18263">MKRLLLLLLAALALPAAVNAEKNIFYSTKEDLMTDITKVNIDLLSETTVLNSIGQEAQARIGIRCNGNKLNTYIKTPTYNADNLEVQLRWDKNEPKIAYWNYSVDGTAYFPYPRVTDNELKFHKSFIKNMRNHESLVFGWSPYSTAKKAVKFDLKKLKI</sequence>
<reference evidence="3" key="1">
    <citation type="submission" date="2005-07" db="EMBL/GenBank/DDBJ databases">
        <title>Complete sequence of Prochlorococcus marinus str. MIT 9312.</title>
        <authorList>
            <consortium name="US DOE Joint Genome Institute"/>
            <person name="Copeland A."/>
            <person name="Lucas S."/>
            <person name="Lapidus A."/>
            <person name="Barry K."/>
            <person name="Detter J.C."/>
            <person name="Glavina T."/>
            <person name="Hammon N."/>
            <person name="Israni S."/>
            <person name="Pitluck S."/>
            <person name="Thiel J."/>
            <person name="Schmutz J."/>
            <person name="Larimer F."/>
            <person name="Land M."/>
            <person name="Kyrpides N."/>
            <person name="Lykidis A."/>
            <person name="Richardson P."/>
        </authorList>
    </citation>
    <scope>NUCLEOTIDE SEQUENCE [LARGE SCALE GENOMIC DNA]</scope>
    <source>
        <strain evidence="3">MIT 9312</strain>
    </source>
</reference>
<keyword evidence="1" id="KW-0732">Signal</keyword>